<dbReference type="PROSITE" id="PS50977">
    <property type="entry name" value="HTH_TETR_2"/>
    <property type="match status" value="1"/>
</dbReference>
<dbReference type="InterPro" id="IPR039532">
    <property type="entry name" value="TetR_C_Firmicutes"/>
</dbReference>
<dbReference type="InterPro" id="IPR050624">
    <property type="entry name" value="HTH-type_Tx_Regulator"/>
</dbReference>
<dbReference type="RefSeq" id="WP_331848857.1">
    <property type="nucleotide sequence ID" value="NZ_JAZHPZ010000017.1"/>
</dbReference>
<keyword evidence="5" id="KW-1185">Reference proteome</keyword>
<dbReference type="Pfam" id="PF14278">
    <property type="entry name" value="TetR_C_8"/>
    <property type="match status" value="1"/>
</dbReference>
<accession>A0ABU7VYC9</accession>
<evidence type="ECO:0000313" key="4">
    <source>
        <dbReference type="EMBL" id="MEF2968682.1"/>
    </source>
</evidence>
<dbReference type="InterPro" id="IPR001647">
    <property type="entry name" value="HTH_TetR"/>
</dbReference>
<dbReference type="PANTHER" id="PTHR43479:SF23">
    <property type="entry name" value="HTH TETR-TYPE DOMAIN-CONTAINING PROTEIN"/>
    <property type="match status" value="1"/>
</dbReference>
<dbReference type="EMBL" id="JAZHPZ010000017">
    <property type="protein sequence ID" value="MEF2968682.1"/>
    <property type="molecule type" value="Genomic_DNA"/>
</dbReference>
<dbReference type="PRINTS" id="PR00455">
    <property type="entry name" value="HTHTETR"/>
</dbReference>
<sequence>MSKVDRRILKTQEALKQAVIELMTEKNFDEITIQEIADRANVNRGTIYLHYQDKYDLLDKLIETHLISLGEMDKWACQLDWADALIPYFEYFEQNYLFFSTMLASKEAKGAPSSFRIRLLASFMEGFKGEIDKESGKNTDLNDEVILQFAGTAYVGVIEWWIRNGMPYPPQVMAKQVGALLERSL</sequence>
<evidence type="ECO:0000313" key="5">
    <source>
        <dbReference type="Proteomes" id="UP001306950"/>
    </source>
</evidence>
<comment type="caution">
    <text evidence="4">The sequence shown here is derived from an EMBL/GenBank/DDBJ whole genome shotgun (WGS) entry which is preliminary data.</text>
</comment>
<evidence type="ECO:0000259" key="3">
    <source>
        <dbReference type="PROSITE" id="PS50977"/>
    </source>
</evidence>
<proteinExistence type="predicted"/>
<gene>
    <name evidence="4" type="ORF">V3851_23040</name>
</gene>
<dbReference type="SUPFAM" id="SSF46689">
    <property type="entry name" value="Homeodomain-like"/>
    <property type="match status" value="1"/>
</dbReference>
<organism evidence="4 5">
    <name type="scientific">Paenibacillus haidiansis</name>
    <dbReference type="NCBI Taxonomy" id="1574488"/>
    <lineage>
        <taxon>Bacteria</taxon>
        <taxon>Bacillati</taxon>
        <taxon>Bacillota</taxon>
        <taxon>Bacilli</taxon>
        <taxon>Bacillales</taxon>
        <taxon>Paenibacillaceae</taxon>
        <taxon>Paenibacillus</taxon>
    </lineage>
</organism>
<name>A0ABU7VYC9_9BACL</name>
<dbReference type="Gene3D" id="1.10.357.10">
    <property type="entry name" value="Tetracycline Repressor, domain 2"/>
    <property type="match status" value="1"/>
</dbReference>
<dbReference type="Proteomes" id="UP001306950">
    <property type="component" value="Unassembled WGS sequence"/>
</dbReference>
<reference evidence="4 5" key="1">
    <citation type="submission" date="2024-02" db="EMBL/GenBank/DDBJ databases">
        <title>A nitrogen-fixing paenibacillus bacterium.</title>
        <authorList>
            <person name="Zhang W.L."/>
            <person name="Chen S.F."/>
        </authorList>
    </citation>
    <scope>NUCLEOTIDE SEQUENCE [LARGE SCALE GENOMIC DNA]</scope>
    <source>
        <strain evidence="4 5">M1</strain>
    </source>
</reference>
<dbReference type="InterPro" id="IPR009057">
    <property type="entry name" value="Homeodomain-like_sf"/>
</dbReference>
<protein>
    <submittedName>
        <fullName evidence="4">TetR/AcrR family transcriptional regulator</fullName>
    </submittedName>
</protein>
<dbReference type="Pfam" id="PF00440">
    <property type="entry name" value="TetR_N"/>
    <property type="match status" value="1"/>
</dbReference>
<dbReference type="PANTHER" id="PTHR43479">
    <property type="entry name" value="ACREF/ENVCD OPERON REPRESSOR-RELATED"/>
    <property type="match status" value="1"/>
</dbReference>
<keyword evidence="1 2" id="KW-0238">DNA-binding</keyword>
<feature type="DNA-binding region" description="H-T-H motif" evidence="2">
    <location>
        <begin position="32"/>
        <end position="51"/>
    </location>
</feature>
<evidence type="ECO:0000256" key="1">
    <source>
        <dbReference type="ARBA" id="ARBA00023125"/>
    </source>
</evidence>
<feature type="domain" description="HTH tetR-type" evidence="3">
    <location>
        <begin position="9"/>
        <end position="69"/>
    </location>
</feature>
<evidence type="ECO:0000256" key="2">
    <source>
        <dbReference type="PROSITE-ProRule" id="PRU00335"/>
    </source>
</evidence>